<organism evidence="2 3">
    <name type="scientific">Durusdinium trenchii</name>
    <dbReference type="NCBI Taxonomy" id="1381693"/>
    <lineage>
        <taxon>Eukaryota</taxon>
        <taxon>Sar</taxon>
        <taxon>Alveolata</taxon>
        <taxon>Dinophyceae</taxon>
        <taxon>Suessiales</taxon>
        <taxon>Symbiodiniaceae</taxon>
        <taxon>Durusdinium</taxon>
    </lineage>
</organism>
<protein>
    <recommendedName>
        <fullName evidence="1">Sterol methyltransferase C-terminal domain-containing protein</fullName>
    </recommendedName>
</protein>
<feature type="domain" description="Sterol methyltransferase C-terminal" evidence="1">
    <location>
        <begin position="66"/>
        <end position="129"/>
    </location>
</feature>
<evidence type="ECO:0000313" key="2">
    <source>
        <dbReference type="EMBL" id="CAK9085708.1"/>
    </source>
</evidence>
<dbReference type="Proteomes" id="UP001642484">
    <property type="component" value="Unassembled WGS sequence"/>
</dbReference>
<keyword evidence="3" id="KW-1185">Reference proteome</keyword>
<accession>A0ABP0QBU8</accession>
<comment type="caution">
    <text evidence="2">The sequence shown here is derived from an EMBL/GenBank/DDBJ whole genome shotgun (WGS) entry which is preliminary data.</text>
</comment>
<dbReference type="InterPro" id="IPR013705">
    <property type="entry name" value="Sterol_MeTrfase_C"/>
</dbReference>
<proteinExistence type="predicted"/>
<gene>
    <name evidence="2" type="ORF">CCMP2556_LOCUS41595</name>
</gene>
<evidence type="ECO:0000259" key="1">
    <source>
        <dbReference type="Pfam" id="PF08498"/>
    </source>
</evidence>
<name>A0ABP0QBU8_9DINO</name>
<dbReference type="EMBL" id="CAXAMN010024339">
    <property type="protein sequence ID" value="CAK9085708.1"/>
    <property type="molecule type" value="Genomic_DNA"/>
</dbReference>
<evidence type="ECO:0000313" key="3">
    <source>
        <dbReference type="Proteomes" id="UP001642484"/>
    </source>
</evidence>
<dbReference type="Pfam" id="PF08498">
    <property type="entry name" value="Sterol_MT_C"/>
    <property type="match status" value="1"/>
</dbReference>
<reference evidence="2 3" key="1">
    <citation type="submission" date="2024-02" db="EMBL/GenBank/DDBJ databases">
        <authorList>
            <person name="Chen Y."/>
            <person name="Shah S."/>
            <person name="Dougan E. K."/>
            <person name="Thang M."/>
            <person name="Chan C."/>
        </authorList>
    </citation>
    <scope>NUCLEOTIDE SEQUENCE [LARGE SCALE GENOMIC DNA]</scope>
</reference>
<sequence>MSRSRRGSKLVMESRTLLGSKFLSKLSERVVSAFWSMVAWLAQEWYGDHNVPWYFDMAQKYSFSSFRSFALSDFGQRALGTFLWMAGQVGLVPEEASRTEQMLRQASINLVKGGELKIFTPMYYVLAEKM</sequence>